<name>A0A550BSP6_9AGAR</name>
<dbReference type="Proteomes" id="UP000320762">
    <property type="component" value="Unassembled WGS sequence"/>
</dbReference>
<sequence length="77" mass="8344">MIGPSLPSLKWLDAQTLDALFAHAMATINGSVLPTDYLRKLERPQHLRSALKICIQCWQRSGGTICPRSASCGACSS</sequence>
<reference evidence="1 2" key="1">
    <citation type="journal article" date="2019" name="New Phytol.">
        <title>Comparative genomics reveals unique wood-decay strategies and fruiting body development in the Schizophyllaceae.</title>
        <authorList>
            <person name="Almasi E."/>
            <person name="Sahu N."/>
            <person name="Krizsan K."/>
            <person name="Balint B."/>
            <person name="Kovacs G.M."/>
            <person name="Kiss B."/>
            <person name="Cseklye J."/>
            <person name="Drula E."/>
            <person name="Henrissat B."/>
            <person name="Nagy I."/>
            <person name="Chovatia M."/>
            <person name="Adam C."/>
            <person name="LaButti K."/>
            <person name="Lipzen A."/>
            <person name="Riley R."/>
            <person name="Grigoriev I.V."/>
            <person name="Nagy L.G."/>
        </authorList>
    </citation>
    <scope>NUCLEOTIDE SEQUENCE [LARGE SCALE GENOMIC DNA]</scope>
    <source>
        <strain evidence="1 2">NL-1724</strain>
    </source>
</reference>
<accession>A0A550BSP6</accession>
<evidence type="ECO:0000313" key="1">
    <source>
        <dbReference type="EMBL" id="TRM55562.1"/>
    </source>
</evidence>
<gene>
    <name evidence="1" type="ORF">BD626DRAFT_49120</name>
</gene>
<evidence type="ECO:0000313" key="2">
    <source>
        <dbReference type="Proteomes" id="UP000320762"/>
    </source>
</evidence>
<proteinExistence type="predicted"/>
<keyword evidence="2" id="KW-1185">Reference proteome</keyword>
<dbReference type="AlphaFoldDB" id="A0A550BSP6"/>
<organism evidence="1 2">
    <name type="scientific">Schizophyllum amplum</name>
    <dbReference type="NCBI Taxonomy" id="97359"/>
    <lineage>
        <taxon>Eukaryota</taxon>
        <taxon>Fungi</taxon>
        <taxon>Dikarya</taxon>
        <taxon>Basidiomycota</taxon>
        <taxon>Agaricomycotina</taxon>
        <taxon>Agaricomycetes</taxon>
        <taxon>Agaricomycetidae</taxon>
        <taxon>Agaricales</taxon>
        <taxon>Schizophyllaceae</taxon>
        <taxon>Schizophyllum</taxon>
    </lineage>
</organism>
<comment type="caution">
    <text evidence="1">The sequence shown here is derived from an EMBL/GenBank/DDBJ whole genome shotgun (WGS) entry which is preliminary data.</text>
</comment>
<dbReference type="EMBL" id="VDMD01000119">
    <property type="protein sequence ID" value="TRM55562.1"/>
    <property type="molecule type" value="Genomic_DNA"/>
</dbReference>
<protein>
    <submittedName>
        <fullName evidence="1">Uncharacterized protein</fullName>
    </submittedName>
</protein>